<sequence>MFLLRVSHLSLRWLFFCSYGAHQASADNPLPSLLSLSGKAGILTAMRMILAICGAMLLLGCTGAPPQLDFLELYPLRTMEPDSAVFGWELHSLAKVYDEDGYSNLESFYLINDERYLYWVSERDSWQLVELNNENWIGLGRLVIPAAGDIPGTYRGVLTDASGAQAERSVTLPSPPDDTALQPRMQIADGVIELESEHATHRITVYTAGGRYIAAHDTEERSLPLGRITSQRGELQLFVQTIEPVRGYLFRTGPYRIQRQE</sequence>
<dbReference type="HOGENOM" id="CLU_1065203_0_0_12"/>
<evidence type="ECO:0000313" key="1">
    <source>
        <dbReference type="EMBL" id="AFG37509.1"/>
    </source>
</evidence>
<dbReference type="PATRIC" id="fig|889378.3.peg.1439"/>
<dbReference type="EMBL" id="CP003282">
    <property type="protein sequence ID" value="AFG37509.1"/>
    <property type="molecule type" value="Genomic_DNA"/>
</dbReference>
<keyword evidence="2" id="KW-1185">Reference proteome</keyword>
<name>H9UJ16_SPIAZ</name>
<evidence type="ECO:0000313" key="2">
    <source>
        <dbReference type="Proteomes" id="UP000007383"/>
    </source>
</evidence>
<organism evidence="1 2">
    <name type="scientific">Spirochaeta africana (strain ATCC 700263 / DSM 8902 / Z-7692)</name>
    <dbReference type="NCBI Taxonomy" id="889378"/>
    <lineage>
        <taxon>Bacteria</taxon>
        <taxon>Pseudomonadati</taxon>
        <taxon>Spirochaetota</taxon>
        <taxon>Spirochaetia</taxon>
        <taxon>Spirochaetales</taxon>
        <taxon>Spirochaetaceae</taxon>
        <taxon>Spirochaeta</taxon>
    </lineage>
</organism>
<protein>
    <submittedName>
        <fullName evidence="1">Uncharacterized protein</fullName>
    </submittedName>
</protein>
<dbReference type="KEGG" id="sfc:Spiaf_1446"/>
<accession>H9UJ16</accession>
<reference evidence="2" key="1">
    <citation type="journal article" date="2013" name="Stand. Genomic Sci.">
        <title>Complete genome sequence of the halophilic bacterium Spirochaeta africana type strain (Z-7692(T)) from the alkaline Lake Magadi in the East African Rift.</title>
        <authorList>
            <person name="Liolos K."/>
            <person name="Abt B."/>
            <person name="Scheuner C."/>
            <person name="Teshima H."/>
            <person name="Held B."/>
            <person name="Lapidus A."/>
            <person name="Nolan M."/>
            <person name="Lucas S."/>
            <person name="Deshpande S."/>
            <person name="Cheng J.F."/>
            <person name="Tapia R."/>
            <person name="Goodwin L.A."/>
            <person name="Pitluck S."/>
            <person name="Pagani I."/>
            <person name="Ivanova N."/>
            <person name="Mavromatis K."/>
            <person name="Mikhailova N."/>
            <person name="Huntemann M."/>
            <person name="Pati A."/>
            <person name="Chen A."/>
            <person name="Palaniappan K."/>
            <person name="Land M."/>
            <person name="Rohde M."/>
            <person name="Tindall B.J."/>
            <person name="Detter J.C."/>
            <person name="Goker M."/>
            <person name="Bristow J."/>
            <person name="Eisen J.A."/>
            <person name="Markowitz V."/>
            <person name="Hugenholtz P."/>
            <person name="Woyke T."/>
            <person name="Klenk H.P."/>
            <person name="Kyrpides N.C."/>
        </authorList>
    </citation>
    <scope>NUCLEOTIDE SEQUENCE</scope>
    <source>
        <strain evidence="2">ATCC 700263 / DSM 8902 / Z-7692</strain>
    </source>
</reference>
<dbReference type="Proteomes" id="UP000007383">
    <property type="component" value="Chromosome"/>
</dbReference>
<dbReference type="STRING" id="889378.Spiaf_1446"/>
<dbReference type="AlphaFoldDB" id="H9UJ16"/>
<proteinExistence type="predicted"/>
<gene>
    <name evidence="1" type="ordered locus">Spiaf_1446</name>
</gene>